<gene>
    <name evidence="3" type="ORF">GCM10011613_01230</name>
</gene>
<dbReference type="Pfam" id="PF08840">
    <property type="entry name" value="BAAT_C"/>
    <property type="match status" value="1"/>
</dbReference>
<dbReference type="PANTHER" id="PTHR10824">
    <property type="entry name" value="ACYL-COENZYME A THIOESTERASE-RELATED"/>
    <property type="match status" value="1"/>
</dbReference>
<keyword evidence="1" id="KW-0732">Signal</keyword>
<protein>
    <submittedName>
        <fullName evidence="3">Dienelactone hydrolase</fullName>
    </submittedName>
</protein>
<dbReference type="EMBL" id="BMYZ01000001">
    <property type="protein sequence ID" value="GGY61575.1"/>
    <property type="molecule type" value="Genomic_DNA"/>
</dbReference>
<evidence type="ECO:0000259" key="2">
    <source>
        <dbReference type="Pfam" id="PF08840"/>
    </source>
</evidence>
<evidence type="ECO:0000313" key="3">
    <source>
        <dbReference type="EMBL" id="GGY61575.1"/>
    </source>
</evidence>
<dbReference type="Proteomes" id="UP000619761">
    <property type="component" value="Unassembled WGS sequence"/>
</dbReference>
<dbReference type="RefSeq" id="WP_189415074.1">
    <property type="nucleotide sequence ID" value="NZ_BMYZ01000001.1"/>
</dbReference>
<evidence type="ECO:0000256" key="1">
    <source>
        <dbReference type="SAM" id="SignalP"/>
    </source>
</evidence>
<reference evidence="4" key="1">
    <citation type="journal article" date="2019" name="Int. J. Syst. Evol. Microbiol.">
        <title>The Global Catalogue of Microorganisms (GCM) 10K type strain sequencing project: providing services to taxonomists for standard genome sequencing and annotation.</title>
        <authorList>
            <consortium name="The Broad Institute Genomics Platform"/>
            <consortium name="The Broad Institute Genome Sequencing Center for Infectious Disease"/>
            <person name="Wu L."/>
            <person name="Ma J."/>
        </authorList>
    </citation>
    <scope>NUCLEOTIDE SEQUENCE [LARGE SCALE GENOMIC DNA]</scope>
    <source>
        <strain evidence="4">KCTC 32239</strain>
    </source>
</reference>
<dbReference type="InterPro" id="IPR014940">
    <property type="entry name" value="BAAT_C"/>
</dbReference>
<dbReference type="Gene3D" id="3.40.50.1820">
    <property type="entry name" value="alpha/beta hydrolase"/>
    <property type="match status" value="1"/>
</dbReference>
<dbReference type="PROSITE" id="PS51257">
    <property type="entry name" value="PROKAR_LIPOPROTEIN"/>
    <property type="match status" value="1"/>
</dbReference>
<feature type="domain" description="BAAT/Acyl-CoA thioester hydrolase C-terminal" evidence="2">
    <location>
        <begin position="112"/>
        <end position="270"/>
    </location>
</feature>
<comment type="caution">
    <text evidence="3">The sequence shown here is derived from an EMBL/GenBank/DDBJ whole genome shotgun (WGS) entry which is preliminary data.</text>
</comment>
<feature type="chain" id="PRO_5046850582" evidence="1">
    <location>
        <begin position="23"/>
        <end position="290"/>
    </location>
</feature>
<accession>A0ABQ3AMW4</accession>
<dbReference type="PANTHER" id="PTHR10824:SF4">
    <property type="entry name" value="ACYL-COENZYME A THIOESTERASE 1-LIKE"/>
    <property type="match status" value="1"/>
</dbReference>
<name>A0ABQ3AMW4_9GAMM</name>
<proteinExistence type="predicted"/>
<dbReference type="GO" id="GO:0016787">
    <property type="term" value="F:hydrolase activity"/>
    <property type="evidence" value="ECO:0007669"/>
    <property type="project" value="UniProtKB-KW"/>
</dbReference>
<dbReference type="InterPro" id="IPR029058">
    <property type="entry name" value="AB_hydrolase_fold"/>
</dbReference>
<feature type="signal peptide" evidence="1">
    <location>
        <begin position="1"/>
        <end position="22"/>
    </location>
</feature>
<dbReference type="SUPFAM" id="SSF53474">
    <property type="entry name" value="alpha/beta-Hydrolases"/>
    <property type="match status" value="1"/>
</dbReference>
<keyword evidence="4" id="KW-1185">Reference proteome</keyword>
<sequence length="290" mass="31673">MKRTLKLCLQVAVAMCLISAIAACSLMFSSKPALPERHGQVTSKLFLGEGNNQPLIVGLGGSEGGNPWASEHWKPQRDKFIAQGYAFLALGYFGDKNTPRQLDRIALEGVHKAVMDATKDPHINGKQIIIMGGSKGAELALTLASYYPEYTAVIAIVPGSAIFPALTLGMNTSSFSYHGQELTFVPVPWSATPALIKRDLRTAFEKMMENNQVMADAAIKVENIHGPILLLSATKDEMWPSMEMSEQMVQRLEKAGFSHKVQHTAIEGGHTEPLKHFSVIEDFLAANLTH</sequence>
<evidence type="ECO:0000313" key="4">
    <source>
        <dbReference type="Proteomes" id="UP000619761"/>
    </source>
</evidence>
<keyword evidence="3" id="KW-0378">Hydrolase</keyword>
<organism evidence="3 4">
    <name type="scientific">Cellvibrio zantedeschiae</name>
    <dbReference type="NCBI Taxonomy" id="1237077"/>
    <lineage>
        <taxon>Bacteria</taxon>
        <taxon>Pseudomonadati</taxon>
        <taxon>Pseudomonadota</taxon>
        <taxon>Gammaproteobacteria</taxon>
        <taxon>Cellvibrionales</taxon>
        <taxon>Cellvibrionaceae</taxon>
        <taxon>Cellvibrio</taxon>
    </lineage>
</organism>